<name>A0A0L7AIB1_ECOLX</name>
<dbReference type="AlphaFoldDB" id="A0A0L7AIB1"/>
<gene>
    <name evidence="1" type="ORF">RCS69_PI0043</name>
</gene>
<reference evidence="1" key="1">
    <citation type="submission" date="2018-02" db="EMBL/GenBank/DDBJ databases">
        <authorList>
            <person name="Cohen D.B."/>
            <person name="Kent A.D."/>
        </authorList>
    </citation>
    <scope>NUCLEOTIDE SEQUENCE</scope>
    <source>
        <strain evidence="1">RPC3</strain>
    </source>
</reference>
<organism evidence="1">
    <name type="scientific">Escherichia coli</name>
    <dbReference type="NCBI Taxonomy" id="562"/>
    <lineage>
        <taxon>Bacteria</taxon>
        <taxon>Pseudomonadati</taxon>
        <taxon>Pseudomonadota</taxon>
        <taxon>Gammaproteobacteria</taxon>
        <taxon>Enterobacterales</taxon>
        <taxon>Enterobacteriaceae</taxon>
        <taxon>Escherichia</taxon>
    </lineage>
</organism>
<sequence length="145" mass="16809">MSKIIDFPTGKKRERRAKAIRAQRDKEAMQRSKIATSQFWWANKIKLLTVIKQSVRFLLIYLGLLATDIFIYLVFILGKLLKFFAMTGIIAALLFLVMEYRNGWHYTQSIFHAAAIFFGLIALRIGHDKLLNGLIRLKSYLSRKG</sequence>
<proteinExistence type="predicted"/>
<dbReference type="RefSeq" id="WP_033544581.1">
    <property type="nucleotide sequence ID" value="NZ_BGND01000004.1"/>
</dbReference>
<evidence type="ECO:0000313" key="1">
    <source>
        <dbReference type="EMBL" id="SPE02279.1"/>
    </source>
</evidence>
<keyword evidence="1" id="KW-0614">Plasmid</keyword>
<geneLocation type="plasmid" evidence="1">
    <name>RCS69_pI</name>
</geneLocation>
<protein>
    <submittedName>
        <fullName evidence="1">Uncharacterized protein</fullName>
    </submittedName>
</protein>
<dbReference type="EMBL" id="LT985287">
    <property type="protein sequence ID" value="SPE02279.1"/>
    <property type="molecule type" value="Genomic_DNA"/>
</dbReference>
<accession>A0A0L7AIB1</accession>